<protein>
    <recommendedName>
        <fullName evidence="1">RNA polymerase II elongation factor ELL N-terminal domain-containing protein</fullName>
    </recommendedName>
</protein>
<proteinExistence type="predicted"/>
<name>A0ABD0XNQ2_UMBPY</name>
<keyword evidence="3" id="KW-1185">Reference proteome</keyword>
<evidence type="ECO:0000313" key="2">
    <source>
        <dbReference type="EMBL" id="KAL1022990.1"/>
    </source>
</evidence>
<dbReference type="EMBL" id="JAGEUA010000001">
    <property type="protein sequence ID" value="KAL1022990.1"/>
    <property type="molecule type" value="Genomic_DNA"/>
</dbReference>
<dbReference type="InterPro" id="IPR031176">
    <property type="entry name" value="ELL/occludin"/>
</dbReference>
<dbReference type="PANTHER" id="PTHR23288">
    <property type="entry name" value="OCCLUDIN AND RNA POLYMERASE II ELONGATION FACTOR ELL"/>
    <property type="match status" value="1"/>
</dbReference>
<comment type="caution">
    <text evidence="2">The sequence shown here is derived from an EMBL/GenBank/DDBJ whole genome shotgun (WGS) entry which is preliminary data.</text>
</comment>
<dbReference type="PANTHER" id="PTHR23288:SF9">
    <property type="entry name" value="RNA POLYMERASE II ELONGATION FACTOR ELL"/>
    <property type="match status" value="1"/>
</dbReference>
<dbReference type="InterPro" id="IPR019464">
    <property type="entry name" value="ELL_N"/>
</dbReference>
<dbReference type="Pfam" id="PF10390">
    <property type="entry name" value="ELL"/>
    <property type="match status" value="1"/>
</dbReference>
<reference evidence="2 3" key="1">
    <citation type="submission" date="2024-06" db="EMBL/GenBank/DDBJ databases">
        <authorList>
            <person name="Pan Q."/>
            <person name="Wen M."/>
            <person name="Jouanno E."/>
            <person name="Zahm M."/>
            <person name="Klopp C."/>
            <person name="Cabau C."/>
            <person name="Louis A."/>
            <person name="Berthelot C."/>
            <person name="Parey E."/>
            <person name="Roest Crollius H."/>
            <person name="Montfort J."/>
            <person name="Robinson-Rechavi M."/>
            <person name="Bouchez O."/>
            <person name="Lampietro C."/>
            <person name="Lopez Roques C."/>
            <person name="Donnadieu C."/>
            <person name="Postlethwait J."/>
            <person name="Bobe J."/>
            <person name="Verreycken H."/>
            <person name="Guiguen Y."/>
        </authorList>
    </citation>
    <scope>NUCLEOTIDE SEQUENCE [LARGE SCALE GENOMIC DNA]</scope>
    <source>
        <strain evidence="2">Up_M1</strain>
        <tissue evidence="2">Testis</tissue>
    </source>
</reference>
<accession>A0ABD0XNQ2</accession>
<feature type="domain" description="RNA polymerase II elongation factor ELL N-terminal" evidence="1">
    <location>
        <begin position="6"/>
        <end position="63"/>
    </location>
</feature>
<gene>
    <name evidence="2" type="ORF">UPYG_G00035110</name>
</gene>
<dbReference type="AlphaFoldDB" id="A0ABD0XNQ2"/>
<evidence type="ECO:0000259" key="1">
    <source>
        <dbReference type="Pfam" id="PF10390"/>
    </source>
</evidence>
<organism evidence="2 3">
    <name type="scientific">Umbra pygmaea</name>
    <name type="common">Eastern mudminnow</name>
    <dbReference type="NCBI Taxonomy" id="75934"/>
    <lineage>
        <taxon>Eukaryota</taxon>
        <taxon>Metazoa</taxon>
        <taxon>Chordata</taxon>
        <taxon>Craniata</taxon>
        <taxon>Vertebrata</taxon>
        <taxon>Euteleostomi</taxon>
        <taxon>Actinopterygii</taxon>
        <taxon>Neopterygii</taxon>
        <taxon>Teleostei</taxon>
        <taxon>Protacanthopterygii</taxon>
        <taxon>Esociformes</taxon>
        <taxon>Umbridae</taxon>
        <taxon>Umbra</taxon>
    </lineage>
</organism>
<evidence type="ECO:0000313" key="3">
    <source>
        <dbReference type="Proteomes" id="UP001557470"/>
    </source>
</evidence>
<dbReference type="Proteomes" id="UP001557470">
    <property type="component" value="Unassembled WGS sequence"/>
</dbReference>
<sequence>MAALKEEQCYGLSCGQVSNGSNVSVFHVKLTDSALRAFEGYQNFKGLSSQPLIRFTGNQGASQVQGIRAHRAGLLQRGACEHDSMLEE</sequence>